<accession>A0A0R1P2G0</accession>
<dbReference type="Proteomes" id="UP000050901">
    <property type="component" value="Unassembled WGS sequence"/>
</dbReference>
<sequence length="121" mass="14018">MMLVPYRKDYRKIILGILSFIPGLHDYDRVAEEVDWSLGVGNPIYLWQNDENGDFSGAAIVELGPEYVLIRRISFLPSERSGKNVYAFLTALHQKYANRRLMGTMATQPLITNWEKMHEKQ</sequence>
<dbReference type="PATRIC" id="fig|1423771.3.peg.1334"/>
<protein>
    <submittedName>
        <fullName evidence="1">Reductase</fullName>
    </submittedName>
</protein>
<reference evidence="1 2" key="1">
    <citation type="journal article" date="2015" name="Genome Announc.">
        <title>Expanding the biotechnology potential of lactobacilli through comparative genomics of 213 strains and associated genera.</title>
        <authorList>
            <person name="Sun Z."/>
            <person name="Harris H.M."/>
            <person name="McCann A."/>
            <person name="Guo C."/>
            <person name="Argimon S."/>
            <person name="Zhang W."/>
            <person name="Yang X."/>
            <person name="Jeffery I.B."/>
            <person name="Cooney J.C."/>
            <person name="Kagawa T.F."/>
            <person name="Liu W."/>
            <person name="Song Y."/>
            <person name="Salvetti E."/>
            <person name="Wrobel A."/>
            <person name="Rasinkangas P."/>
            <person name="Parkhill J."/>
            <person name="Rea M.C."/>
            <person name="O'Sullivan O."/>
            <person name="Ritari J."/>
            <person name="Douillard F.P."/>
            <person name="Paul Ross R."/>
            <person name="Yang R."/>
            <person name="Briner A.E."/>
            <person name="Felis G.E."/>
            <person name="de Vos W.M."/>
            <person name="Barrangou R."/>
            <person name="Klaenhammer T.R."/>
            <person name="Caufield P.W."/>
            <person name="Cui Y."/>
            <person name="Zhang H."/>
            <person name="O'Toole P.W."/>
        </authorList>
    </citation>
    <scope>NUCLEOTIDE SEQUENCE [LARGE SCALE GENOMIC DNA]</scope>
    <source>
        <strain evidence="1 2">DSM 13345</strain>
    </source>
</reference>
<evidence type="ECO:0000313" key="2">
    <source>
        <dbReference type="Proteomes" id="UP000050901"/>
    </source>
</evidence>
<gene>
    <name evidence="1" type="ORF">FC47_GL001323</name>
</gene>
<name>A0A0R1P2G0_LIMMU</name>
<dbReference type="AlphaFoldDB" id="A0A0R1P2G0"/>
<organism evidence="1 2">
    <name type="scientific">Limosilactobacillus mucosae DSM 13345</name>
    <dbReference type="NCBI Taxonomy" id="1423771"/>
    <lineage>
        <taxon>Bacteria</taxon>
        <taxon>Bacillati</taxon>
        <taxon>Bacillota</taxon>
        <taxon>Bacilli</taxon>
        <taxon>Lactobacillales</taxon>
        <taxon>Lactobacillaceae</taxon>
        <taxon>Limosilactobacillus</taxon>
    </lineage>
</organism>
<evidence type="ECO:0000313" key="1">
    <source>
        <dbReference type="EMBL" id="KRL26657.1"/>
    </source>
</evidence>
<comment type="caution">
    <text evidence="1">The sequence shown here is derived from an EMBL/GenBank/DDBJ whole genome shotgun (WGS) entry which is preliminary data.</text>
</comment>
<dbReference type="EMBL" id="AZEQ01000003">
    <property type="protein sequence ID" value="KRL26657.1"/>
    <property type="molecule type" value="Genomic_DNA"/>
</dbReference>
<proteinExistence type="predicted"/>
<dbReference type="GeneID" id="57113956"/>
<dbReference type="RefSeq" id="WP_321065852.1">
    <property type="nucleotide sequence ID" value="NZ_AZEQ01000003.1"/>
</dbReference>